<dbReference type="AlphaFoldDB" id="A0A9W4UQZ0"/>
<evidence type="ECO:0000313" key="1">
    <source>
        <dbReference type="EMBL" id="CAI6339839.1"/>
    </source>
</evidence>
<protein>
    <submittedName>
        <fullName evidence="1">Uncharacterized protein</fullName>
    </submittedName>
</protein>
<proteinExistence type="predicted"/>
<accession>A0A9W4UQZ0</accession>
<reference evidence="1" key="1">
    <citation type="submission" date="2023-01" db="EMBL/GenBank/DDBJ databases">
        <authorList>
            <person name="Van Ghelder C."/>
            <person name="Rancurel C."/>
        </authorList>
    </citation>
    <scope>NUCLEOTIDE SEQUENCE</scope>
    <source>
        <strain evidence="1">CNCM I-4278</strain>
    </source>
</reference>
<evidence type="ECO:0000313" key="2">
    <source>
        <dbReference type="Proteomes" id="UP001152607"/>
    </source>
</evidence>
<gene>
    <name evidence="1" type="ORF">PDIGIT_LOCUS13003</name>
</gene>
<organism evidence="1 2">
    <name type="scientific">Periconia digitata</name>
    <dbReference type="NCBI Taxonomy" id="1303443"/>
    <lineage>
        <taxon>Eukaryota</taxon>
        <taxon>Fungi</taxon>
        <taxon>Dikarya</taxon>
        <taxon>Ascomycota</taxon>
        <taxon>Pezizomycotina</taxon>
        <taxon>Dothideomycetes</taxon>
        <taxon>Pleosporomycetidae</taxon>
        <taxon>Pleosporales</taxon>
        <taxon>Massarineae</taxon>
        <taxon>Periconiaceae</taxon>
        <taxon>Periconia</taxon>
    </lineage>
</organism>
<name>A0A9W4UQZ0_9PLEO</name>
<keyword evidence="2" id="KW-1185">Reference proteome</keyword>
<comment type="caution">
    <text evidence="1">The sequence shown here is derived from an EMBL/GenBank/DDBJ whole genome shotgun (WGS) entry which is preliminary data.</text>
</comment>
<dbReference type="EMBL" id="CAOQHR010000009">
    <property type="protein sequence ID" value="CAI6339839.1"/>
    <property type="molecule type" value="Genomic_DNA"/>
</dbReference>
<sequence>MSGRPRVISHASIDHPVENSPHISLFASSHTAELNEASPMREVREHVGNSVTVRLVEYHSLCQSLVVKIISLYLGRHRRRTWVVPNLLLTMPSRPQVSRLNTRRTQVFSHP</sequence>
<dbReference type="Proteomes" id="UP001152607">
    <property type="component" value="Unassembled WGS sequence"/>
</dbReference>